<sequence>MSIERSVKLLFVIGVGRSGTSLLQSMIAANSKVCYLPETSFIRRYIFTGVLSELYERCGINAVKERLGSDSHLARTGIDINSWFSEDSSFSERELFHKLANAANSEMRDWVGDKDPRLIEFLPLVSAITPTATIVNIVRDPRDVLLSKKKAAWSKTGHVWKHIFANRVQLKLGREMGKRFFGKNYYEIVYEDLLKDPERVLKRLCEQVGLPFEESMLNFGDAARKLVSAEELSWKKETFGPLLKGNKQKWMNELSAKEILLTEMSCKQAFQVGKYKRDSKKNRLSILDLFWVYSGFIAISLFDKPYRIYRNYKVKKACKRLK</sequence>
<dbReference type="OrthoDB" id="9815894at2"/>
<evidence type="ECO:0000256" key="1">
    <source>
        <dbReference type="SAM" id="Phobius"/>
    </source>
</evidence>
<gene>
    <name evidence="2" type="ORF">AFK76_11275</name>
</gene>
<dbReference type="Pfam" id="PF13469">
    <property type="entry name" value="Sulfotransfer_3"/>
    <property type="match status" value="1"/>
</dbReference>
<keyword evidence="1" id="KW-1133">Transmembrane helix</keyword>
<dbReference type="EMBL" id="LHSG01000015">
    <property type="protein sequence ID" value="KPD22103.1"/>
    <property type="molecule type" value="Genomic_DNA"/>
</dbReference>
<dbReference type="AlphaFoldDB" id="A0A837NCW0"/>
<proteinExistence type="predicted"/>
<protein>
    <recommendedName>
        <fullName evidence="4">Sulfotransferase family protein</fullName>
    </recommendedName>
</protein>
<dbReference type="InterPro" id="IPR027417">
    <property type="entry name" value="P-loop_NTPase"/>
</dbReference>
<dbReference type="InterPro" id="IPR051135">
    <property type="entry name" value="Gal/GlcNAc/GalNAc_ST"/>
</dbReference>
<dbReference type="GO" id="GO:0001517">
    <property type="term" value="F:N-acetylglucosamine 6-O-sulfotransferase activity"/>
    <property type="evidence" value="ECO:0007669"/>
    <property type="project" value="TreeGrafter"/>
</dbReference>
<dbReference type="PANTHER" id="PTHR10704">
    <property type="entry name" value="CARBOHYDRATE SULFOTRANSFERASE"/>
    <property type="match status" value="1"/>
</dbReference>
<accession>A0A837NCW0</accession>
<organism evidence="2 3">
    <name type="scientific">Idiomarina zobellii</name>
    <dbReference type="NCBI Taxonomy" id="86103"/>
    <lineage>
        <taxon>Bacteria</taxon>
        <taxon>Pseudomonadati</taxon>
        <taxon>Pseudomonadota</taxon>
        <taxon>Gammaproteobacteria</taxon>
        <taxon>Alteromonadales</taxon>
        <taxon>Idiomarinaceae</taxon>
        <taxon>Idiomarina</taxon>
    </lineage>
</organism>
<keyword evidence="3" id="KW-1185">Reference proteome</keyword>
<name>A0A837NCW0_9GAMM</name>
<comment type="caution">
    <text evidence="2">The sequence shown here is derived from an EMBL/GenBank/DDBJ whole genome shotgun (WGS) entry which is preliminary data.</text>
</comment>
<dbReference type="GO" id="GO:0006044">
    <property type="term" value="P:N-acetylglucosamine metabolic process"/>
    <property type="evidence" value="ECO:0007669"/>
    <property type="project" value="TreeGrafter"/>
</dbReference>
<dbReference type="SUPFAM" id="SSF52540">
    <property type="entry name" value="P-loop containing nucleoside triphosphate hydrolases"/>
    <property type="match status" value="1"/>
</dbReference>
<dbReference type="GO" id="GO:0006790">
    <property type="term" value="P:sulfur compound metabolic process"/>
    <property type="evidence" value="ECO:0007669"/>
    <property type="project" value="TreeGrafter"/>
</dbReference>
<keyword evidence="1" id="KW-0812">Transmembrane</keyword>
<dbReference type="PANTHER" id="PTHR10704:SF44">
    <property type="entry name" value="LD35051P-RELATED"/>
    <property type="match status" value="1"/>
</dbReference>
<feature type="transmembrane region" description="Helical" evidence="1">
    <location>
        <begin position="284"/>
        <end position="302"/>
    </location>
</feature>
<evidence type="ECO:0000313" key="3">
    <source>
        <dbReference type="Proteomes" id="UP000053030"/>
    </source>
</evidence>
<evidence type="ECO:0000313" key="2">
    <source>
        <dbReference type="EMBL" id="KPD22103.1"/>
    </source>
</evidence>
<reference evidence="2 3" key="1">
    <citation type="submission" date="2015-08" db="EMBL/GenBank/DDBJ databases">
        <title>Genome sequencing and assembly of the deep-sea bacterium Idiomarina zobellii.</title>
        <authorList>
            <person name="Mithoefer S.D."/>
            <person name="Rheaume B.A."/>
            <person name="MacLea K.S."/>
        </authorList>
    </citation>
    <scope>NUCLEOTIDE SEQUENCE [LARGE SCALE GENOMIC DNA]</scope>
    <source>
        <strain evidence="2 3">KMM 231</strain>
    </source>
</reference>
<dbReference type="Gene3D" id="3.40.50.300">
    <property type="entry name" value="P-loop containing nucleotide triphosphate hydrolases"/>
    <property type="match status" value="1"/>
</dbReference>
<evidence type="ECO:0008006" key="4">
    <source>
        <dbReference type="Google" id="ProtNLM"/>
    </source>
</evidence>
<dbReference type="Proteomes" id="UP000053030">
    <property type="component" value="Unassembled WGS sequence"/>
</dbReference>
<dbReference type="RefSeq" id="WP_053954386.1">
    <property type="nucleotide sequence ID" value="NZ_FNCB01000016.1"/>
</dbReference>
<keyword evidence="1" id="KW-0472">Membrane</keyword>